<feature type="domain" description="Mut7-C RNAse" evidence="1">
    <location>
        <begin position="1"/>
        <end position="141"/>
    </location>
</feature>
<dbReference type="Proteomes" id="UP001595660">
    <property type="component" value="Unassembled WGS sequence"/>
</dbReference>
<dbReference type="PANTHER" id="PTHR39081">
    <property type="entry name" value="MUT7-C DOMAIN-CONTAINING PROTEIN"/>
    <property type="match status" value="1"/>
</dbReference>
<accession>A0ABD5NGV4</accession>
<evidence type="ECO:0000313" key="2">
    <source>
        <dbReference type="EMBL" id="MFC3478463.1"/>
    </source>
</evidence>
<organism evidence="2 3">
    <name type="scientific">Halobacterium litoreum</name>
    <dbReference type="NCBI Taxonomy" id="2039234"/>
    <lineage>
        <taxon>Archaea</taxon>
        <taxon>Methanobacteriati</taxon>
        <taxon>Methanobacteriota</taxon>
        <taxon>Stenosarchaea group</taxon>
        <taxon>Halobacteria</taxon>
        <taxon>Halobacteriales</taxon>
        <taxon>Halobacteriaceae</taxon>
        <taxon>Halobacterium</taxon>
    </lineage>
</organism>
<dbReference type="AlphaFoldDB" id="A0ABD5NGV4"/>
<dbReference type="InterPro" id="IPR002782">
    <property type="entry name" value="Mut7-C_RNAse_dom"/>
</dbReference>
<gene>
    <name evidence="2" type="ORF">ACFOKC_12100</name>
</gene>
<protein>
    <submittedName>
        <fullName evidence="2">Mut7-C RNAse domain-containing protein</fullName>
    </submittedName>
</protein>
<reference evidence="2 3" key="1">
    <citation type="journal article" date="2019" name="Int. J. Syst. Evol. Microbiol.">
        <title>The Global Catalogue of Microorganisms (GCM) 10K type strain sequencing project: providing services to taxonomists for standard genome sequencing and annotation.</title>
        <authorList>
            <consortium name="The Broad Institute Genomics Platform"/>
            <consortium name="The Broad Institute Genome Sequencing Center for Infectious Disease"/>
            <person name="Wu L."/>
            <person name="Ma J."/>
        </authorList>
    </citation>
    <scope>NUCLEOTIDE SEQUENCE [LARGE SCALE GENOMIC DNA]</scope>
    <source>
        <strain evidence="2 3">CGMCC 1.12562</strain>
    </source>
</reference>
<dbReference type="GeneID" id="69118527"/>
<dbReference type="Pfam" id="PF01927">
    <property type="entry name" value="Mut7-C"/>
    <property type="match status" value="1"/>
</dbReference>
<keyword evidence="3" id="KW-1185">Reference proteome</keyword>
<proteinExistence type="predicted"/>
<sequence length="145" mass="15771">MRLLADAMCGSLARLLRMCGHDTAYALDRGVEADDELLALAESEGRVVVTRDRQLAERAPDSILVESKDVDEQLREVAAAGVSLDPTPGARCGACNGALEALPESASRPEYVPDDAGPVWRCRDCGQCFWRGSHWEDVEKRVADV</sequence>
<evidence type="ECO:0000313" key="3">
    <source>
        <dbReference type="Proteomes" id="UP001595660"/>
    </source>
</evidence>
<name>A0ABD5NGV4_9EURY</name>
<dbReference type="EMBL" id="JBHRWN010000002">
    <property type="protein sequence ID" value="MFC3478463.1"/>
    <property type="molecule type" value="Genomic_DNA"/>
</dbReference>
<dbReference type="RefSeq" id="WP_232570333.1">
    <property type="nucleotide sequence ID" value="NZ_CP089466.1"/>
</dbReference>
<evidence type="ECO:0000259" key="1">
    <source>
        <dbReference type="Pfam" id="PF01927"/>
    </source>
</evidence>
<comment type="caution">
    <text evidence="2">The sequence shown here is derived from an EMBL/GenBank/DDBJ whole genome shotgun (WGS) entry which is preliminary data.</text>
</comment>
<dbReference type="PANTHER" id="PTHR39081:SF1">
    <property type="entry name" value="MUT7-C RNASE DOMAIN-CONTAINING PROTEIN"/>
    <property type="match status" value="1"/>
</dbReference>